<evidence type="ECO:0000256" key="3">
    <source>
        <dbReference type="HAMAP-Rule" id="MF_01440"/>
    </source>
</evidence>
<dbReference type="EMBL" id="QZAA01000160">
    <property type="protein sequence ID" value="RQD75434.1"/>
    <property type="molecule type" value="Genomic_DNA"/>
</dbReference>
<keyword evidence="2 3" id="KW-0378">Hydrolase</keyword>
<proteinExistence type="inferred from homology"/>
<gene>
    <name evidence="3" type="primary">cheD</name>
    <name evidence="4" type="ORF">D5R97_06175</name>
</gene>
<comment type="function">
    <text evidence="3">Probably deamidates glutamine residues to glutamate on methyl-accepting chemotaxis receptors (MCPs), playing an important role in chemotaxis.</text>
</comment>
<evidence type="ECO:0000256" key="2">
    <source>
        <dbReference type="ARBA" id="ARBA00022801"/>
    </source>
</evidence>
<dbReference type="PANTHER" id="PTHR35147">
    <property type="entry name" value="CHEMORECEPTOR GLUTAMINE DEAMIDASE CHED-RELATED"/>
    <property type="match status" value="1"/>
</dbReference>
<evidence type="ECO:0000256" key="1">
    <source>
        <dbReference type="ARBA" id="ARBA00022500"/>
    </source>
</evidence>
<evidence type="ECO:0000313" key="5">
    <source>
        <dbReference type="Proteomes" id="UP000285138"/>
    </source>
</evidence>
<dbReference type="AlphaFoldDB" id="A0A424YDH0"/>
<accession>A0A424YDH0</accession>
<evidence type="ECO:0000313" key="4">
    <source>
        <dbReference type="EMBL" id="RQD75434.1"/>
    </source>
</evidence>
<dbReference type="EC" id="3.5.1.44" evidence="3"/>
<dbReference type="Proteomes" id="UP000285138">
    <property type="component" value="Unassembled WGS sequence"/>
</dbReference>
<sequence>MRKYYNPTLKKNIVEINIGDYYVTWKKDEVLYTVLGSCVSVCLWNPRKGLIGMNHYMLPEYSETSITNISKYGDISLPLLLQEMINYGSHIKDLKGAICGGSYARGVVIDVGESNIEIARKFLRKEKIPVMMENVGGNKARRIYFYAHNQRIKVIDLKPLNSK</sequence>
<keyword evidence="1 3" id="KW-0145">Chemotaxis</keyword>
<comment type="catalytic activity">
    <reaction evidence="3">
        <text>L-glutaminyl-[protein] + H2O = L-glutamyl-[protein] + NH4(+)</text>
        <dbReference type="Rhea" id="RHEA:16441"/>
        <dbReference type="Rhea" id="RHEA-COMP:10207"/>
        <dbReference type="Rhea" id="RHEA-COMP:10208"/>
        <dbReference type="ChEBI" id="CHEBI:15377"/>
        <dbReference type="ChEBI" id="CHEBI:28938"/>
        <dbReference type="ChEBI" id="CHEBI:29973"/>
        <dbReference type="ChEBI" id="CHEBI:30011"/>
        <dbReference type="EC" id="3.5.1.44"/>
    </reaction>
</comment>
<dbReference type="GO" id="GO:0006935">
    <property type="term" value="P:chemotaxis"/>
    <property type="evidence" value="ECO:0007669"/>
    <property type="project" value="UniProtKB-UniRule"/>
</dbReference>
<protein>
    <recommendedName>
        <fullName evidence="3">Probable chemoreceptor glutamine deamidase CheD</fullName>
        <ecNumber evidence="3">3.5.1.44</ecNumber>
    </recommendedName>
</protein>
<comment type="caution">
    <text evidence="4">The sequence shown here is derived from an EMBL/GenBank/DDBJ whole genome shotgun (WGS) entry which is preliminary data.</text>
</comment>
<dbReference type="CDD" id="cd16352">
    <property type="entry name" value="CheD"/>
    <property type="match status" value="1"/>
</dbReference>
<comment type="similarity">
    <text evidence="3">Belongs to the CheD family.</text>
</comment>
<dbReference type="SUPFAM" id="SSF64438">
    <property type="entry name" value="CNF1/YfiH-like putative cysteine hydrolases"/>
    <property type="match status" value="1"/>
</dbReference>
<dbReference type="PANTHER" id="PTHR35147:SF3">
    <property type="entry name" value="CHEMORECEPTOR GLUTAMINE DEAMIDASE CHED 1-RELATED"/>
    <property type="match status" value="1"/>
</dbReference>
<name>A0A424YDH0_9FIRM</name>
<reference evidence="4 5" key="1">
    <citation type="submission" date="2018-08" db="EMBL/GenBank/DDBJ databases">
        <title>The metabolism and importance of syntrophic acetate oxidation coupled to methane or sulfide production in haloalkaline environments.</title>
        <authorList>
            <person name="Timmers P.H.A."/>
            <person name="Vavourakis C.D."/>
            <person name="Sorokin D.Y."/>
            <person name="Sinninghe Damste J.S."/>
            <person name="Muyzer G."/>
            <person name="Stams A.J.M."/>
            <person name="Plugge C.M."/>
        </authorList>
    </citation>
    <scope>NUCLEOTIDE SEQUENCE [LARGE SCALE GENOMIC DNA]</scope>
    <source>
        <strain evidence="4">MSAO_Bac1</strain>
    </source>
</reference>
<dbReference type="Pfam" id="PF03975">
    <property type="entry name" value="CheD"/>
    <property type="match status" value="1"/>
</dbReference>
<dbReference type="InterPro" id="IPR038592">
    <property type="entry name" value="CheD-like_sf"/>
</dbReference>
<dbReference type="InterPro" id="IPR011324">
    <property type="entry name" value="Cytotoxic_necrot_fac-like_cat"/>
</dbReference>
<dbReference type="HAMAP" id="MF_01440">
    <property type="entry name" value="CheD"/>
    <property type="match status" value="1"/>
</dbReference>
<dbReference type="InterPro" id="IPR005659">
    <property type="entry name" value="Chemorcpt_Glu_NH3ase_CheD"/>
</dbReference>
<dbReference type="GO" id="GO:0050568">
    <property type="term" value="F:protein-glutamine glutaminase activity"/>
    <property type="evidence" value="ECO:0007669"/>
    <property type="project" value="UniProtKB-UniRule"/>
</dbReference>
<organism evidence="4 5">
    <name type="scientific">Candidatus Syntrophonatronum acetioxidans</name>
    <dbReference type="NCBI Taxonomy" id="1795816"/>
    <lineage>
        <taxon>Bacteria</taxon>
        <taxon>Bacillati</taxon>
        <taxon>Bacillota</taxon>
        <taxon>Clostridia</taxon>
        <taxon>Eubacteriales</taxon>
        <taxon>Syntrophomonadaceae</taxon>
        <taxon>Candidatus Syntrophonatronum</taxon>
    </lineage>
</organism>
<dbReference type="Gene3D" id="3.30.1330.200">
    <property type="match status" value="1"/>
</dbReference>